<feature type="non-terminal residue" evidence="8">
    <location>
        <position position="1"/>
    </location>
</feature>
<sequence length="499" mass="54356">AQAYGQPQQQPQWGQQQQQQPQWGQPQQQQQSQYGQPNVNAQAIEPPSVQGIPLYNGWESPESKRFVVDGYKDVWAAVLFIATLFTMFVWGIVNYSSDLQDFNSQINGTNVSKLIPSDETTNSVSGGALVGVIFLITAIGTICAIASLFLLCKFSRQAIYVANVGVAVLNIIAAIIAFATGFIVAGILLIICGGLQLLWLYLVRARIPFSAELLRISSGLVLKYKTIILTNFLLIGFLLAYVIFWAAAVYPYLNRGIEAETPAASDAVLTTLLVLFFFWTSQVVFNVMHVTASGLAATWYFVGSGAMPHNPTLASLRRAVTTSFGSICFGSLLVALIKTVRYIVESQRNHDHPFVACIVDCILGCLERLVEYFNTYAFVHVAIYGCGYVEAASRTWKLAKECFFAAYFNDALVGTTILFVSLGISAFIGVITAVAADNGAIGGLVFCLAFGIHTLVFNALESFVVTIFVCFAQHPQALQASSPELYAMLVQADSGRQQV</sequence>
<evidence type="ECO:0000256" key="1">
    <source>
        <dbReference type="ARBA" id="ARBA00004141"/>
    </source>
</evidence>
<feature type="transmembrane region" description="Helical" evidence="6">
    <location>
        <begin position="412"/>
        <end position="435"/>
    </location>
</feature>
<dbReference type="Pfam" id="PF04515">
    <property type="entry name" value="Choline_transpo"/>
    <property type="match status" value="1"/>
</dbReference>
<protein>
    <recommendedName>
        <fullName evidence="6">Choline transporter-like protein</fullName>
    </recommendedName>
</protein>
<gene>
    <name evidence="8" type="ORF">BSAL_50490</name>
</gene>
<proteinExistence type="inferred from homology"/>
<dbReference type="EMBL" id="CYKH01000042">
    <property type="protein sequence ID" value="CUI11048.1"/>
    <property type="molecule type" value="Genomic_DNA"/>
</dbReference>
<comment type="similarity">
    <text evidence="2 6">Belongs to the CTL (choline transporter-like) family.</text>
</comment>
<keyword evidence="4 6" id="KW-1133">Transmembrane helix</keyword>
<accession>A0A0S4KHP0</accession>
<dbReference type="GO" id="GO:0005886">
    <property type="term" value="C:plasma membrane"/>
    <property type="evidence" value="ECO:0007669"/>
    <property type="project" value="UniProtKB-SubCell"/>
</dbReference>
<evidence type="ECO:0000256" key="2">
    <source>
        <dbReference type="ARBA" id="ARBA00007168"/>
    </source>
</evidence>
<dbReference type="Proteomes" id="UP000051952">
    <property type="component" value="Unassembled WGS sequence"/>
</dbReference>
<dbReference type="PANTHER" id="PTHR12385:SF4">
    <property type="entry name" value="PROTEIN PNS1"/>
    <property type="match status" value="1"/>
</dbReference>
<feature type="transmembrane region" description="Helical" evidence="6">
    <location>
        <begin position="158"/>
        <end position="176"/>
    </location>
</feature>
<keyword evidence="9" id="KW-1185">Reference proteome</keyword>
<evidence type="ECO:0000256" key="4">
    <source>
        <dbReference type="ARBA" id="ARBA00022989"/>
    </source>
</evidence>
<feature type="transmembrane region" description="Helical" evidence="6">
    <location>
        <begin position="128"/>
        <end position="151"/>
    </location>
</feature>
<dbReference type="InterPro" id="IPR007603">
    <property type="entry name" value="Choline_transptr-like"/>
</dbReference>
<organism evidence="8 9">
    <name type="scientific">Bodo saltans</name>
    <name type="common">Flagellated protozoan</name>
    <dbReference type="NCBI Taxonomy" id="75058"/>
    <lineage>
        <taxon>Eukaryota</taxon>
        <taxon>Discoba</taxon>
        <taxon>Euglenozoa</taxon>
        <taxon>Kinetoplastea</taxon>
        <taxon>Metakinetoplastina</taxon>
        <taxon>Eubodonida</taxon>
        <taxon>Bodonidae</taxon>
        <taxon>Bodo</taxon>
    </lineage>
</organism>
<keyword evidence="5 6" id="KW-0472">Membrane</keyword>
<evidence type="ECO:0000256" key="6">
    <source>
        <dbReference type="RuleBase" id="RU368066"/>
    </source>
</evidence>
<comment type="function">
    <text evidence="6">Choline transporter.</text>
</comment>
<feature type="transmembrane region" description="Helical" evidence="6">
    <location>
        <begin position="323"/>
        <end position="344"/>
    </location>
</feature>
<evidence type="ECO:0000313" key="8">
    <source>
        <dbReference type="EMBL" id="CUI11048.1"/>
    </source>
</evidence>
<evidence type="ECO:0000256" key="7">
    <source>
        <dbReference type="SAM" id="MobiDB-lite"/>
    </source>
</evidence>
<dbReference type="OrthoDB" id="278565at2759"/>
<dbReference type="GO" id="GO:0022857">
    <property type="term" value="F:transmembrane transporter activity"/>
    <property type="evidence" value="ECO:0007669"/>
    <property type="project" value="UniProtKB-UniRule"/>
</dbReference>
<comment type="subcellular location">
    <subcellularLocation>
        <location evidence="6">Cell membrane</location>
        <topology evidence="6">Multi-pass membrane protein</topology>
    </subcellularLocation>
    <subcellularLocation>
        <location evidence="1">Membrane</location>
        <topology evidence="1">Multi-pass membrane protein</topology>
    </subcellularLocation>
</comment>
<dbReference type="VEuPathDB" id="TriTrypDB:BSAL_50490"/>
<feature type="transmembrane region" description="Helical" evidence="6">
    <location>
        <begin position="224"/>
        <end position="253"/>
    </location>
</feature>
<evidence type="ECO:0000256" key="3">
    <source>
        <dbReference type="ARBA" id="ARBA00022692"/>
    </source>
</evidence>
<dbReference type="AlphaFoldDB" id="A0A0S4KHP0"/>
<keyword evidence="3 6" id="KW-0812">Transmembrane</keyword>
<dbReference type="PANTHER" id="PTHR12385">
    <property type="entry name" value="CHOLINE TRANSPORTER-LIKE (SLC FAMILY 44)"/>
    <property type="match status" value="1"/>
</dbReference>
<evidence type="ECO:0000313" key="9">
    <source>
        <dbReference type="Proteomes" id="UP000051952"/>
    </source>
</evidence>
<reference evidence="9" key="1">
    <citation type="submission" date="2015-09" db="EMBL/GenBank/DDBJ databases">
        <authorList>
            <consortium name="Pathogen Informatics"/>
        </authorList>
    </citation>
    <scope>NUCLEOTIDE SEQUENCE [LARGE SCALE GENOMIC DNA]</scope>
    <source>
        <strain evidence="9">Lake Konstanz</strain>
    </source>
</reference>
<feature type="transmembrane region" description="Helical" evidence="6">
    <location>
        <begin position="182"/>
        <end position="203"/>
    </location>
</feature>
<evidence type="ECO:0000256" key="5">
    <source>
        <dbReference type="ARBA" id="ARBA00023136"/>
    </source>
</evidence>
<dbReference type="OMA" id="DTIFVAM"/>
<feature type="region of interest" description="Disordered" evidence="7">
    <location>
        <begin position="1"/>
        <end position="38"/>
    </location>
</feature>
<name>A0A0S4KHP0_BODSA</name>
<feature type="transmembrane region" description="Helical" evidence="6">
    <location>
        <begin position="74"/>
        <end position="93"/>
    </location>
</feature>
<feature type="compositionally biased region" description="Low complexity" evidence="7">
    <location>
        <begin position="1"/>
        <end position="37"/>
    </location>
</feature>
<feature type="transmembrane region" description="Helical" evidence="6">
    <location>
        <begin position="441"/>
        <end position="472"/>
    </location>
</feature>
<feature type="transmembrane region" description="Helical" evidence="6">
    <location>
        <begin position="273"/>
        <end position="302"/>
    </location>
</feature>